<organism evidence="2 3">
    <name type="scientific">Mycena rosella</name>
    <name type="common">Pink bonnet</name>
    <name type="synonym">Agaricus rosellus</name>
    <dbReference type="NCBI Taxonomy" id="1033263"/>
    <lineage>
        <taxon>Eukaryota</taxon>
        <taxon>Fungi</taxon>
        <taxon>Dikarya</taxon>
        <taxon>Basidiomycota</taxon>
        <taxon>Agaricomycotina</taxon>
        <taxon>Agaricomycetes</taxon>
        <taxon>Agaricomycetidae</taxon>
        <taxon>Agaricales</taxon>
        <taxon>Marasmiineae</taxon>
        <taxon>Mycenaceae</taxon>
        <taxon>Mycena</taxon>
    </lineage>
</organism>
<name>A0AAD7GZ57_MYCRO</name>
<reference evidence="2" key="1">
    <citation type="submission" date="2023-03" db="EMBL/GenBank/DDBJ databases">
        <title>Massive genome expansion in bonnet fungi (Mycena s.s.) driven by repeated elements and novel gene families across ecological guilds.</title>
        <authorList>
            <consortium name="Lawrence Berkeley National Laboratory"/>
            <person name="Harder C.B."/>
            <person name="Miyauchi S."/>
            <person name="Viragh M."/>
            <person name="Kuo A."/>
            <person name="Thoen E."/>
            <person name="Andreopoulos B."/>
            <person name="Lu D."/>
            <person name="Skrede I."/>
            <person name="Drula E."/>
            <person name="Henrissat B."/>
            <person name="Morin E."/>
            <person name="Kohler A."/>
            <person name="Barry K."/>
            <person name="LaButti K."/>
            <person name="Morin E."/>
            <person name="Salamov A."/>
            <person name="Lipzen A."/>
            <person name="Mereny Z."/>
            <person name="Hegedus B."/>
            <person name="Baldrian P."/>
            <person name="Stursova M."/>
            <person name="Weitz H."/>
            <person name="Taylor A."/>
            <person name="Grigoriev I.V."/>
            <person name="Nagy L.G."/>
            <person name="Martin F."/>
            <person name="Kauserud H."/>
        </authorList>
    </citation>
    <scope>NUCLEOTIDE SEQUENCE</scope>
    <source>
        <strain evidence="2">CBHHK067</strain>
    </source>
</reference>
<evidence type="ECO:0000313" key="3">
    <source>
        <dbReference type="Proteomes" id="UP001221757"/>
    </source>
</evidence>
<evidence type="ECO:0000313" key="2">
    <source>
        <dbReference type="EMBL" id="KAJ7708654.1"/>
    </source>
</evidence>
<sequence>MVKHTFPSVLENHLSPPNNTIATANSKKYSKILWVVESIQFLFISLVVVTLVQVMHNETSWPASKEQVNRRAQRLLKRLAELSKKAETEVHSIGGRFWLEESMLGMKSLRGPESSQESRRAWCSAKDSIESRGKTFANTRI</sequence>
<gene>
    <name evidence="2" type="ORF">B0H17DRAFT_1124486</name>
</gene>
<proteinExistence type="predicted"/>
<comment type="caution">
    <text evidence="2">The sequence shown here is derived from an EMBL/GenBank/DDBJ whole genome shotgun (WGS) entry which is preliminary data.</text>
</comment>
<keyword evidence="1" id="KW-1133">Transmembrane helix</keyword>
<keyword evidence="1" id="KW-0472">Membrane</keyword>
<dbReference type="Proteomes" id="UP001221757">
    <property type="component" value="Unassembled WGS sequence"/>
</dbReference>
<feature type="transmembrane region" description="Helical" evidence="1">
    <location>
        <begin position="32"/>
        <end position="55"/>
    </location>
</feature>
<dbReference type="AlphaFoldDB" id="A0AAD7GZ57"/>
<protein>
    <submittedName>
        <fullName evidence="2">Uncharacterized protein</fullName>
    </submittedName>
</protein>
<dbReference type="EMBL" id="JARKIE010000003">
    <property type="protein sequence ID" value="KAJ7708654.1"/>
    <property type="molecule type" value="Genomic_DNA"/>
</dbReference>
<evidence type="ECO:0000256" key="1">
    <source>
        <dbReference type="SAM" id="Phobius"/>
    </source>
</evidence>
<keyword evidence="1" id="KW-0812">Transmembrane</keyword>
<accession>A0AAD7GZ57</accession>
<keyword evidence="3" id="KW-1185">Reference proteome</keyword>